<evidence type="ECO:0000313" key="10">
    <source>
        <dbReference type="Proteomes" id="UP000317839"/>
    </source>
</evidence>
<dbReference type="FunFam" id="3.40.309.10:FF:000006">
    <property type="entry name" value="Gamma-glutamyl phosphate reductase"/>
    <property type="match status" value="1"/>
</dbReference>
<dbReference type="UniPathway" id="UPA00098">
    <property type="reaction ID" value="UER00360"/>
</dbReference>
<dbReference type="InterPro" id="IPR020593">
    <property type="entry name" value="G-glutamylP_reductase_CS"/>
</dbReference>
<gene>
    <name evidence="7" type="primary">proA</name>
    <name evidence="9" type="ORF">FLL45_01770</name>
</gene>
<accession>A0A545THM4</accession>
<dbReference type="InterPro" id="IPR012134">
    <property type="entry name" value="Glu-5-SA_DH"/>
</dbReference>
<evidence type="ECO:0000313" key="9">
    <source>
        <dbReference type="EMBL" id="TQV76712.1"/>
    </source>
</evidence>
<protein>
    <recommendedName>
        <fullName evidence="7">Gamma-glutamyl phosphate reductase</fullName>
        <shortName evidence="7">GPR</shortName>
        <ecNumber evidence="7">1.2.1.41</ecNumber>
    </recommendedName>
    <alternativeName>
        <fullName evidence="7">Glutamate-5-semialdehyde dehydrogenase</fullName>
    </alternativeName>
    <alternativeName>
        <fullName evidence="7">Glutamyl-gamma-semialdehyde dehydrogenase</fullName>
        <shortName evidence="7">GSA dehydrogenase</shortName>
    </alternativeName>
</protein>
<name>A0A545THM4_9GAMM</name>
<keyword evidence="4 7" id="KW-0521">NADP</keyword>
<dbReference type="EMBL" id="VIKR01000001">
    <property type="protein sequence ID" value="TQV76712.1"/>
    <property type="molecule type" value="Genomic_DNA"/>
</dbReference>
<dbReference type="Gene3D" id="3.40.605.10">
    <property type="entry name" value="Aldehyde Dehydrogenase, Chain A, domain 1"/>
    <property type="match status" value="1"/>
</dbReference>
<comment type="subcellular location">
    <subcellularLocation>
        <location evidence="7">Cytoplasm</location>
    </subcellularLocation>
</comment>
<dbReference type="OrthoDB" id="9809970at2"/>
<dbReference type="GO" id="GO:0004350">
    <property type="term" value="F:glutamate-5-semialdehyde dehydrogenase activity"/>
    <property type="evidence" value="ECO:0007669"/>
    <property type="project" value="UniProtKB-UniRule"/>
</dbReference>
<reference evidence="9 10" key="1">
    <citation type="submission" date="2019-06" db="EMBL/GenBank/DDBJ databases">
        <title>Draft genome of Aliikangiella marina GYP-15.</title>
        <authorList>
            <person name="Wang G."/>
        </authorList>
    </citation>
    <scope>NUCLEOTIDE SEQUENCE [LARGE SCALE GENOMIC DNA]</scope>
    <source>
        <strain evidence="9 10">GYP-15</strain>
    </source>
</reference>
<evidence type="ECO:0000256" key="4">
    <source>
        <dbReference type="ARBA" id="ARBA00022857"/>
    </source>
</evidence>
<comment type="function">
    <text evidence="7">Catalyzes the NADPH-dependent reduction of L-glutamate 5-phosphate into L-glutamate 5-semialdehyde and phosphate. The product spontaneously undergoes cyclization to form 1-pyrroline-5-carboxylate.</text>
</comment>
<feature type="domain" description="Aldehyde dehydrogenase" evidence="8">
    <location>
        <begin position="17"/>
        <end position="288"/>
    </location>
</feature>
<keyword evidence="7" id="KW-0963">Cytoplasm</keyword>
<comment type="catalytic activity">
    <reaction evidence="6 7">
        <text>L-glutamate 5-semialdehyde + phosphate + NADP(+) = L-glutamyl 5-phosphate + NADPH + H(+)</text>
        <dbReference type="Rhea" id="RHEA:19541"/>
        <dbReference type="ChEBI" id="CHEBI:15378"/>
        <dbReference type="ChEBI" id="CHEBI:43474"/>
        <dbReference type="ChEBI" id="CHEBI:57783"/>
        <dbReference type="ChEBI" id="CHEBI:58066"/>
        <dbReference type="ChEBI" id="CHEBI:58274"/>
        <dbReference type="ChEBI" id="CHEBI:58349"/>
        <dbReference type="EC" id="1.2.1.41"/>
    </reaction>
</comment>
<comment type="similarity">
    <text evidence="7">Belongs to the gamma-glutamyl phosphate reductase family.</text>
</comment>
<dbReference type="InterPro" id="IPR015590">
    <property type="entry name" value="Aldehyde_DH_dom"/>
</dbReference>
<dbReference type="SUPFAM" id="SSF53720">
    <property type="entry name" value="ALDH-like"/>
    <property type="match status" value="1"/>
</dbReference>
<dbReference type="InterPro" id="IPR000965">
    <property type="entry name" value="GPR_dom"/>
</dbReference>
<organism evidence="9 10">
    <name type="scientific">Aliikangiella marina</name>
    <dbReference type="NCBI Taxonomy" id="1712262"/>
    <lineage>
        <taxon>Bacteria</taxon>
        <taxon>Pseudomonadati</taxon>
        <taxon>Pseudomonadota</taxon>
        <taxon>Gammaproteobacteria</taxon>
        <taxon>Oceanospirillales</taxon>
        <taxon>Pleioneaceae</taxon>
        <taxon>Aliikangiella</taxon>
    </lineage>
</organism>
<comment type="pathway">
    <text evidence="1 7">Amino-acid biosynthesis; L-proline biosynthesis; L-glutamate 5-semialdehyde from L-glutamate: step 2/2.</text>
</comment>
<dbReference type="GO" id="GO:0055129">
    <property type="term" value="P:L-proline biosynthetic process"/>
    <property type="evidence" value="ECO:0007669"/>
    <property type="project" value="UniProtKB-UniRule"/>
</dbReference>
<evidence type="ECO:0000256" key="3">
    <source>
        <dbReference type="ARBA" id="ARBA00022650"/>
    </source>
</evidence>
<dbReference type="PANTHER" id="PTHR11063:SF8">
    <property type="entry name" value="DELTA-1-PYRROLINE-5-CARBOXYLATE SYNTHASE"/>
    <property type="match status" value="1"/>
</dbReference>
<dbReference type="NCBIfam" id="NF001221">
    <property type="entry name" value="PRK00197.1"/>
    <property type="match status" value="1"/>
</dbReference>
<dbReference type="Gene3D" id="3.40.309.10">
    <property type="entry name" value="Aldehyde Dehydrogenase, Chain A, domain 2"/>
    <property type="match status" value="1"/>
</dbReference>
<evidence type="ECO:0000256" key="1">
    <source>
        <dbReference type="ARBA" id="ARBA00004985"/>
    </source>
</evidence>
<dbReference type="InterPro" id="IPR016162">
    <property type="entry name" value="Ald_DH_N"/>
</dbReference>
<dbReference type="NCBIfam" id="TIGR00407">
    <property type="entry name" value="proA"/>
    <property type="match status" value="1"/>
</dbReference>
<dbReference type="PROSITE" id="PS01223">
    <property type="entry name" value="PROA"/>
    <property type="match status" value="1"/>
</dbReference>
<evidence type="ECO:0000256" key="7">
    <source>
        <dbReference type="HAMAP-Rule" id="MF_00412"/>
    </source>
</evidence>
<evidence type="ECO:0000256" key="5">
    <source>
        <dbReference type="ARBA" id="ARBA00023002"/>
    </source>
</evidence>
<dbReference type="Proteomes" id="UP000317839">
    <property type="component" value="Unassembled WGS sequence"/>
</dbReference>
<keyword evidence="3 7" id="KW-0641">Proline biosynthesis</keyword>
<comment type="caution">
    <text evidence="9">The sequence shown here is derived from an EMBL/GenBank/DDBJ whole genome shotgun (WGS) entry which is preliminary data.</text>
</comment>
<proteinExistence type="inferred from homology"/>
<dbReference type="EC" id="1.2.1.41" evidence="7"/>
<dbReference type="RefSeq" id="WP_142888072.1">
    <property type="nucleotide sequence ID" value="NZ_VIKR01000001.1"/>
</dbReference>
<dbReference type="PIRSF" id="PIRSF000151">
    <property type="entry name" value="GPR"/>
    <property type="match status" value="1"/>
</dbReference>
<dbReference type="InterPro" id="IPR016163">
    <property type="entry name" value="Ald_DH_C"/>
</dbReference>
<evidence type="ECO:0000256" key="2">
    <source>
        <dbReference type="ARBA" id="ARBA00022605"/>
    </source>
</evidence>
<dbReference type="HAMAP" id="MF_00412">
    <property type="entry name" value="ProA"/>
    <property type="match status" value="1"/>
</dbReference>
<dbReference type="CDD" id="cd07079">
    <property type="entry name" value="ALDH_F18-19_ProA-GPR"/>
    <property type="match status" value="1"/>
</dbReference>
<dbReference type="AlphaFoldDB" id="A0A545THM4"/>
<evidence type="ECO:0000256" key="6">
    <source>
        <dbReference type="ARBA" id="ARBA00049024"/>
    </source>
</evidence>
<dbReference type="Pfam" id="PF00171">
    <property type="entry name" value="Aldedh"/>
    <property type="match status" value="1"/>
</dbReference>
<dbReference type="GO" id="GO:0050661">
    <property type="term" value="F:NADP binding"/>
    <property type="evidence" value="ECO:0007669"/>
    <property type="project" value="InterPro"/>
</dbReference>
<keyword evidence="5 7" id="KW-0560">Oxidoreductase</keyword>
<dbReference type="GO" id="GO:0005737">
    <property type="term" value="C:cytoplasm"/>
    <property type="evidence" value="ECO:0007669"/>
    <property type="project" value="UniProtKB-SubCell"/>
</dbReference>
<keyword evidence="10" id="KW-1185">Reference proteome</keyword>
<keyword evidence="2 7" id="KW-0028">Amino-acid biosynthesis</keyword>
<dbReference type="PANTHER" id="PTHR11063">
    <property type="entry name" value="GLUTAMATE SEMIALDEHYDE DEHYDROGENASE"/>
    <property type="match status" value="1"/>
</dbReference>
<sequence>MDDTALLGLSDSLFSQCQAAKSAARSLVTKKTAQKNTLLINMANILKKREAEIIQANQLDCQHAKESGLSNAMIDRLTITPVLIQQMQSVLEFVAGLDDPLVKDYPIKRQPSGINVTKKRIPIGVILMIYESRPNVTVEAAALALKSGNQIILRGGKEAFNSNQAIGRCWREALELSGFHQDSIIVLDTTDRSALDALLKFDEFIDLVIPRGGEGLIRHVVEHSHIPVIKHYKGVCHLFVDESANLDNALALIVNGKTQRPGVCNSLEGLLVHQNIAQAFLPKLYDLLVSKNVTIYGCDRSVDILQNIEAADDDLFHCEFLDLKISLKIVDDLDEAIQFIDVFGSNHTEVIVTEKQENANEFINRVDASVVMVNASSRFSDGGELGLGAEIGISTSKLHAYGPMGLESLTSEKFIVLGDGQVRK</sequence>
<evidence type="ECO:0000259" key="8">
    <source>
        <dbReference type="Pfam" id="PF00171"/>
    </source>
</evidence>
<dbReference type="InterPro" id="IPR016161">
    <property type="entry name" value="Ald_DH/histidinol_DH"/>
</dbReference>